<evidence type="ECO:0000256" key="1">
    <source>
        <dbReference type="SAM" id="SignalP"/>
    </source>
</evidence>
<reference evidence="5" key="1">
    <citation type="submission" date="2017-01" db="EMBL/GenBank/DDBJ databases">
        <authorList>
            <person name="Varghese N."/>
            <person name="Submissions S."/>
        </authorList>
    </citation>
    <scope>NUCLEOTIDE SEQUENCE [LARGE SCALE GENOMIC DNA]</scope>
    <source>
        <strain evidence="5">LP100</strain>
    </source>
</reference>
<dbReference type="Gene3D" id="1.10.390.10">
    <property type="entry name" value="Neutral Protease Domain 2"/>
    <property type="match status" value="1"/>
</dbReference>
<sequence>MSTRLFGALCAALSLSFTPLLAQEQQVSYHLSFPNAVHHEAQISVSFTGIKSDTLQVLMPRSSPGRYALHEFAKNVYSVKATDKSGKPLQISRATPHQWDVSGHQGEVTVSYTLFGAHADGTYTGIDETHAHLNMPATLMYARGFEQAPARVTFRIPKTSNWKVATQLQPLNDSTFAAPNFQYLMDSPTELSDFEFAEWTVQDRGKAKTIQIAMHHHGTKAQFDEYVAKSKQIVAEQQAVFGELPDFDFGRYTFIACYGPQAIGDGMEHRNSTIVSSSRPLGASTPALLGTVSHEFFHAWNVERLRPKTLEPFDFQRANMTEALWLAEGFTSYYGAMTLYRLGISDVTSVARDLNYVLLSPGRHYHSLVEMSMQAPFVDAARSVDPNNRGNTFISYYTYGSMLGLGLDLTLRRDFNTTLDAYMQALWQAYGKAEKPYTMADLERTLAEVTKDTAWAADFFRRQVFGSELPDYAALLAEAGLQLRKAEPGKASLGPAQFEFSKQGAKLASGTYITSPLYKSGLNRGDILLTLNGKKVTSEKELEKILSKLKPTHSVPITYRSSEQSPVISTQIVLEEMPELMIERFESAGKELTPAAKAFRDAWLGSKAK</sequence>
<dbReference type="EMBL" id="FTPP01000003">
    <property type="protein sequence ID" value="SIT93851.1"/>
    <property type="molecule type" value="Genomic_DNA"/>
</dbReference>
<keyword evidence="5" id="KW-1185">Reference proteome</keyword>
<dbReference type="STRING" id="1317125.SAMN05444128_3264"/>
<dbReference type="InterPro" id="IPR036034">
    <property type="entry name" value="PDZ_sf"/>
</dbReference>
<evidence type="ECO:0000313" key="5">
    <source>
        <dbReference type="Proteomes" id="UP000187181"/>
    </source>
</evidence>
<dbReference type="OrthoDB" id="9778516at2"/>
<feature type="signal peptide" evidence="1">
    <location>
        <begin position="1"/>
        <end position="22"/>
    </location>
</feature>
<dbReference type="GO" id="GO:0008237">
    <property type="term" value="F:metallopeptidase activity"/>
    <property type="evidence" value="ECO:0007669"/>
    <property type="project" value="UniProtKB-KW"/>
</dbReference>
<feature type="domain" description="Peptidase M61 N-terminal" evidence="3">
    <location>
        <begin position="28"/>
        <end position="192"/>
    </location>
</feature>
<dbReference type="SUPFAM" id="SSF50156">
    <property type="entry name" value="PDZ domain-like"/>
    <property type="match status" value="1"/>
</dbReference>
<dbReference type="Gene3D" id="2.30.42.10">
    <property type="match status" value="1"/>
</dbReference>
<accession>A0A1R3XPM2</accession>
<dbReference type="Pfam" id="PF05299">
    <property type="entry name" value="Peptidase_M61"/>
    <property type="match status" value="1"/>
</dbReference>
<organism evidence="4 5">
    <name type="scientific">Pontibacter indicus</name>
    <dbReference type="NCBI Taxonomy" id="1317125"/>
    <lineage>
        <taxon>Bacteria</taxon>
        <taxon>Pseudomonadati</taxon>
        <taxon>Bacteroidota</taxon>
        <taxon>Cytophagia</taxon>
        <taxon>Cytophagales</taxon>
        <taxon>Hymenobacteraceae</taxon>
        <taxon>Pontibacter</taxon>
    </lineage>
</organism>
<keyword evidence="1" id="KW-0732">Signal</keyword>
<dbReference type="Proteomes" id="UP000187181">
    <property type="component" value="Unassembled WGS sequence"/>
</dbReference>
<evidence type="ECO:0000313" key="4">
    <source>
        <dbReference type="EMBL" id="SIT93851.1"/>
    </source>
</evidence>
<keyword evidence="4" id="KW-0645">Protease</keyword>
<evidence type="ECO:0000259" key="2">
    <source>
        <dbReference type="Pfam" id="PF05299"/>
    </source>
</evidence>
<dbReference type="InterPro" id="IPR007963">
    <property type="entry name" value="Peptidase_M61_catalytic"/>
</dbReference>
<feature type="chain" id="PRO_5013159199" evidence="1">
    <location>
        <begin position="23"/>
        <end position="609"/>
    </location>
</feature>
<gene>
    <name evidence="4" type="ORF">SAMN05444128_3264</name>
</gene>
<dbReference type="SUPFAM" id="SSF55486">
    <property type="entry name" value="Metalloproteases ('zincins'), catalytic domain"/>
    <property type="match status" value="1"/>
</dbReference>
<dbReference type="InterPro" id="IPR027268">
    <property type="entry name" value="Peptidase_M4/M1_CTD_sf"/>
</dbReference>
<feature type="domain" description="Peptidase M61 catalytic" evidence="2">
    <location>
        <begin position="288"/>
        <end position="402"/>
    </location>
</feature>
<dbReference type="Gene3D" id="2.60.40.3650">
    <property type="match status" value="1"/>
</dbReference>
<dbReference type="Pfam" id="PF17899">
    <property type="entry name" value="Peptidase_M61_N"/>
    <property type="match status" value="1"/>
</dbReference>
<dbReference type="InterPro" id="IPR040756">
    <property type="entry name" value="Peptidase_M61_N"/>
</dbReference>
<proteinExistence type="predicted"/>
<dbReference type="AlphaFoldDB" id="A0A1R3XPM2"/>
<dbReference type="RefSeq" id="WP_076671006.1">
    <property type="nucleotide sequence ID" value="NZ_FTPP01000003.1"/>
</dbReference>
<dbReference type="InterPro" id="IPR024191">
    <property type="entry name" value="Peptidase_M61"/>
</dbReference>
<keyword evidence="4" id="KW-0482">Metalloprotease</keyword>
<keyword evidence="4" id="KW-0378">Hydrolase</keyword>
<dbReference type="GO" id="GO:0006508">
    <property type="term" value="P:proteolysis"/>
    <property type="evidence" value="ECO:0007669"/>
    <property type="project" value="UniProtKB-KW"/>
</dbReference>
<name>A0A1R3XPM2_9BACT</name>
<evidence type="ECO:0000259" key="3">
    <source>
        <dbReference type="Pfam" id="PF17899"/>
    </source>
</evidence>
<dbReference type="PIRSF" id="PIRSF016493">
    <property type="entry name" value="Glycyl_aminpptds"/>
    <property type="match status" value="1"/>
</dbReference>
<protein>
    <submittedName>
        <fullName evidence="4">Predicted metalloprotease, contains C-terminal PDZ domain</fullName>
    </submittedName>
</protein>